<evidence type="ECO:0000313" key="6">
    <source>
        <dbReference type="EMBL" id="KAF2838958.1"/>
    </source>
</evidence>
<dbReference type="PANTHER" id="PTHR10953">
    <property type="entry name" value="UBIQUITIN-ACTIVATING ENZYME E1"/>
    <property type="match status" value="1"/>
</dbReference>
<dbReference type="AlphaFoldDB" id="A0A9P4SA85"/>
<comment type="caution">
    <text evidence="6">The sequence shown here is derived from an EMBL/GenBank/DDBJ whole genome shotgun (WGS) entry which is preliminary data.</text>
</comment>
<evidence type="ECO:0000256" key="3">
    <source>
        <dbReference type="ARBA" id="ARBA00022786"/>
    </source>
</evidence>
<dbReference type="PIRSF" id="PIRSF039099">
    <property type="entry name" value="APP-BP1"/>
    <property type="match status" value="1"/>
</dbReference>
<dbReference type="Proteomes" id="UP000799429">
    <property type="component" value="Unassembled WGS sequence"/>
</dbReference>
<dbReference type="SUPFAM" id="SSF69572">
    <property type="entry name" value="Activating enzymes of the ubiquitin-like proteins"/>
    <property type="match status" value="1"/>
</dbReference>
<comment type="pathway">
    <text evidence="1 4">Protein modification; protein neddylation.</text>
</comment>
<dbReference type="EMBL" id="MU006096">
    <property type="protein sequence ID" value="KAF2838958.1"/>
    <property type="molecule type" value="Genomic_DNA"/>
</dbReference>
<dbReference type="InterPro" id="IPR045886">
    <property type="entry name" value="ThiF/MoeB/HesA"/>
</dbReference>
<keyword evidence="7" id="KW-1185">Reference proteome</keyword>
<dbReference type="InterPro" id="IPR035985">
    <property type="entry name" value="Ubiquitin-activating_enz"/>
</dbReference>
<protein>
    <recommendedName>
        <fullName evidence="4">NEDD8-activating enzyme E1 regulatory subunit</fullName>
    </recommendedName>
</protein>
<sequence>MIETTPPPLQGPTSKEKKYDRQLRLWAASGQAALEDAHILLVNSGSGVLGVETLKNLVLPGIGNFTILDSSVVSEADLGINFFLEEDSLGGFRAEHTCKLLKELNPDVQGHFIAEPIESFITKEKPLDPYTLILVAAPIDPEILTKITLHAQATQKPVFYFHNVGFYSHFSIYLSHVFPIVDTHPDSATTSDLRLLKPWPGLLEFMTKKTTDLEQMSDHDHGHIPYVLLILYYLEKWKGDHDGKVPRNYKEKIAFRDQVRQGARTHTAEGGEENYDEAIAAVLKSLNPPSASSAVKEVFKSEECKLLAKDSPSFWVVANAISQFYEERGELPLPGSVPDMKAQSADYIQLQNVYKSKAREDFTDVVSRVRRLEDKLGRTVPVADKEIEAFCKNADHIKLICGRPFHIARAGEKVRWNERAKVAASMLENRESLIHLYIAFLAYDIFTNSHDADALGGAPLAPGEQDLQLDGEKMAGIAYKIVDDLLTEANKFLEGEEYDTVKSRTKQFVEEIVRAGGAELHNIATLSGGLIAQEVIKAVTKQYVPVDNTCMFDGVVSKMEVLRL</sequence>
<dbReference type="InterPro" id="IPR000594">
    <property type="entry name" value="ThiF_NAD_FAD-bd"/>
</dbReference>
<dbReference type="InterPro" id="IPR030667">
    <property type="entry name" value="APP-BP1"/>
</dbReference>
<organism evidence="6 7">
    <name type="scientific">Patellaria atrata CBS 101060</name>
    <dbReference type="NCBI Taxonomy" id="1346257"/>
    <lineage>
        <taxon>Eukaryota</taxon>
        <taxon>Fungi</taxon>
        <taxon>Dikarya</taxon>
        <taxon>Ascomycota</taxon>
        <taxon>Pezizomycotina</taxon>
        <taxon>Dothideomycetes</taxon>
        <taxon>Dothideomycetes incertae sedis</taxon>
        <taxon>Patellariales</taxon>
        <taxon>Patellariaceae</taxon>
        <taxon>Patellaria</taxon>
    </lineage>
</organism>
<reference evidence="6" key="1">
    <citation type="journal article" date="2020" name="Stud. Mycol.">
        <title>101 Dothideomycetes genomes: a test case for predicting lifestyles and emergence of pathogens.</title>
        <authorList>
            <person name="Haridas S."/>
            <person name="Albert R."/>
            <person name="Binder M."/>
            <person name="Bloem J."/>
            <person name="Labutti K."/>
            <person name="Salamov A."/>
            <person name="Andreopoulos B."/>
            <person name="Baker S."/>
            <person name="Barry K."/>
            <person name="Bills G."/>
            <person name="Bluhm B."/>
            <person name="Cannon C."/>
            <person name="Castanera R."/>
            <person name="Culley D."/>
            <person name="Daum C."/>
            <person name="Ezra D."/>
            <person name="Gonzalez J."/>
            <person name="Henrissat B."/>
            <person name="Kuo A."/>
            <person name="Liang C."/>
            <person name="Lipzen A."/>
            <person name="Lutzoni F."/>
            <person name="Magnuson J."/>
            <person name="Mondo S."/>
            <person name="Nolan M."/>
            <person name="Ohm R."/>
            <person name="Pangilinan J."/>
            <person name="Park H.-J."/>
            <person name="Ramirez L."/>
            <person name="Alfaro M."/>
            <person name="Sun H."/>
            <person name="Tritt A."/>
            <person name="Yoshinaga Y."/>
            <person name="Zwiers L.-H."/>
            <person name="Turgeon B."/>
            <person name="Goodwin S."/>
            <person name="Spatafora J."/>
            <person name="Crous P."/>
            <person name="Grigoriev I."/>
        </authorList>
    </citation>
    <scope>NUCLEOTIDE SEQUENCE</scope>
    <source>
        <strain evidence="6">CBS 101060</strain>
    </source>
</reference>
<comment type="similarity">
    <text evidence="2 4">Belongs to the ubiquitin-activating E1 family. ULA1 subfamily.</text>
</comment>
<gene>
    <name evidence="6" type="ORF">M501DRAFT_934499</name>
</gene>
<evidence type="ECO:0000256" key="1">
    <source>
        <dbReference type="ARBA" id="ARBA00005032"/>
    </source>
</evidence>
<dbReference type="GO" id="GO:0019781">
    <property type="term" value="F:NEDD8 activating enzyme activity"/>
    <property type="evidence" value="ECO:0007669"/>
    <property type="project" value="UniProtKB-UniRule"/>
</dbReference>
<dbReference type="Pfam" id="PF00899">
    <property type="entry name" value="ThiF"/>
    <property type="match status" value="1"/>
</dbReference>
<dbReference type="PANTHER" id="PTHR10953:SF29">
    <property type="entry name" value="NEDD8-ACTIVATING ENZYME E1 REGULATORY SUBUNIT"/>
    <property type="match status" value="1"/>
</dbReference>
<dbReference type="GO" id="GO:0045116">
    <property type="term" value="P:protein neddylation"/>
    <property type="evidence" value="ECO:0007669"/>
    <property type="project" value="UniProtKB-UniRule"/>
</dbReference>
<dbReference type="Gene3D" id="3.40.50.720">
    <property type="entry name" value="NAD(P)-binding Rossmann-like Domain"/>
    <property type="match status" value="2"/>
</dbReference>
<comment type="function">
    <text evidence="4">Regulatory subunit of the dimeric UBA3-ULA1 E1 enzyme.</text>
</comment>
<feature type="domain" description="THIF-type NAD/FAD binding fold" evidence="5">
    <location>
        <begin position="19"/>
        <end position="549"/>
    </location>
</feature>
<name>A0A9P4SA85_9PEZI</name>
<dbReference type="OrthoDB" id="1708823at2759"/>
<proteinExistence type="inferred from homology"/>
<evidence type="ECO:0000256" key="4">
    <source>
        <dbReference type="PIRNR" id="PIRNR039099"/>
    </source>
</evidence>
<evidence type="ECO:0000256" key="2">
    <source>
        <dbReference type="ARBA" id="ARBA00006868"/>
    </source>
</evidence>
<evidence type="ECO:0000313" key="7">
    <source>
        <dbReference type="Proteomes" id="UP000799429"/>
    </source>
</evidence>
<dbReference type="GO" id="GO:0005737">
    <property type="term" value="C:cytoplasm"/>
    <property type="evidence" value="ECO:0007669"/>
    <property type="project" value="TreeGrafter"/>
</dbReference>
<evidence type="ECO:0000259" key="5">
    <source>
        <dbReference type="Pfam" id="PF00899"/>
    </source>
</evidence>
<keyword evidence="3 4" id="KW-0833">Ubl conjugation pathway</keyword>
<accession>A0A9P4SA85</accession>